<comment type="subunit">
    <text evidence="3 10">Monomer.</text>
</comment>
<dbReference type="EMBL" id="JBAKFM010000001">
    <property type="protein sequence ID" value="MEX0468329.1"/>
    <property type="molecule type" value="Genomic_DNA"/>
</dbReference>
<evidence type="ECO:0000313" key="12">
    <source>
        <dbReference type="Proteomes" id="UP001556709"/>
    </source>
</evidence>
<evidence type="ECO:0000256" key="2">
    <source>
        <dbReference type="ARBA" id="ARBA00007615"/>
    </source>
</evidence>
<comment type="similarity">
    <text evidence="2 10">Belongs to the LolA family.</text>
</comment>
<comment type="caution">
    <text evidence="11">The sequence shown here is derived from an EMBL/GenBank/DDBJ whole genome shotgun (WGS) entry which is preliminary data.</text>
</comment>
<keyword evidence="9 10" id="KW-0143">Chaperone</keyword>
<dbReference type="InterPro" id="IPR004564">
    <property type="entry name" value="OM_lipoprot_carrier_LolA-like"/>
</dbReference>
<dbReference type="RefSeq" id="WP_367958168.1">
    <property type="nucleotide sequence ID" value="NZ_JBAKFH010000003.1"/>
</dbReference>
<keyword evidence="12" id="KW-1185">Reference proteome</keyword>
<evidence type="ECO:0000256" key="4">
    <source>
        <dbReference type="ARBA" id="ARBA00014035"/>
    </source>
</evidence>
<evidence type="ECO:0000256" key="10">
    <source>
        <dbReference type="HAMAP-Rule" id="MF_00240"/>
    </source>
</evidence>
<keyword evidence="7 10" id="KW-0574">Periplasm</keyword>
<feature type="chain" id="PRO_5044915673" description="Outer-membrane lipoprotein carrier protein" evidence="10">
    <location>
        <begin position="32"/>
        <end position="222"/>
    </location>
</feature>
<evidence type="ECO:0000256" key="7">
    <source>
        <dbReference type="ARBA" id="ARBA00022764"/>
    </source>
</evidence>
<keyword evidence="8 10" id="KW-0653">Protein transport</keyword>
<organism evidence="11 12">
    <name type="scientific">Spiribacter pallidus</name>
    <dbReference type="NCBI Taxonomy" id="1987936"/>
    <lineage>
        <taxon>Bacteria</taxon>
        <taxon>Pseudomonadati</taxon>
        <taxon>Pseudomonadota</taxon>
        <taxon>Gammaproteobacteria</taxon>
        <taxon>Chromatiales</taxon>
        <taxon>Ectothiorhodospiraceae</taxon>
        <taxon>Spiribacter</taxon>
    </lineage>
</organism>
<protein>
    <recommendedName>
        <fullName evidence="4 10">Outer-membrane lipoprotein carrier protein</fullName>
    </recommendedName>
</protein>
<accession>A0ABV3T9M5</accession>
<evidence type="ECO:0000313" key="11">
    <source>
        <dbReference type="EMBL" id="MEX0468329.1"/>
    </source>
</evidence>
<dbReference type="PANTHER" id="PTHR35869">
    <property type="entry name" value="OUTER-MEMBRANE LIPOPROTEIN CARRIER PROTEIN"/>
    <property type="match status" value="1"/>
</dbReference>
<dbReference type="InterPro" id="IPR018323">
    <property type="entry name" value="OM_lipoprot_carrier_LolA_Pbac"/>
</dbReference>
<comment type="subcellular location">
    <subcellularLocation>
        <location evidence="1 10">Periplasm</location>
    </subcellularLocation>
</comment>
<dbReference type="Gene3D" id="2.50.20.10">
    <property type="entry name" value="Lipoprotein localisation LolA/LolB/LppX"/>
    <property type="match status" value="1"/>
</dbReference>
<comment type="function">
    <text evidence="10">Participates in the translocation of lipoproteins from the inner membrane to the outer membrane. Only forms a complex with a lipoprotein if the residue after the N-terminal Cys is not an aspartate (The Asp acts as a targeting signal to indicate that the lipoprotein should stay in the inner membrane).</text>
</comment>
<keyword evidence="11" id="KW-0449">Lipoprotein</keyword>
<evidence type="ECO:0000256" key="1">
    <source>
        <dbReference type="ARBA" id="ARBA00004418"/>
    </source>
</evidence>
<keyword evidence="6 10" id="KW-0732">Signal</keyword>
<reference evidence="11 12" key="1">
    <citation type="submission" date="2024-02" db="EMBL/GenBank/DDBJ databases">
        <title>New especies of Spiribacter isolated from saline water.</title>
        <authorList>
            <person name="Leon M.J."/>
            <person name="De La Haba R."/>
            <person name="Sanchez-Porro C."/>
            <person name="Ventosa A."/>
        </authorList>
    </citation>
    <scope>NUCLEOTIDE SEQUENCE [LARGE SCALE GENOMIC DNA]</scope>
    <source>
        <strain evidence="12">ag22IC6-390</strain>
    </source>
</reference>
<keyword evidence="5 10" id="KW-0813">Transport</keyword>
<evidence type="ECO:0000256" key="9">
    <source>
        <dbReference type="ARBA" id="ARBA00023186"/>
    </source>
</evidence>
<dbReference type="NCBIfam" id="TIGR00547">
    <property type="entry name" value="lolA"/>
    <property type="match status" value="1"/>
</dbReference>
<dbReference type="HAMAP" id="MF_00240">
    <property type="entry name" value="LolA"/>
    <property type="match status" value="1"/>
</dbReference>
<gene>
    <name evidence="10 11" type="primary">lolA</name>
    <name evidence="11" type="ORF">V6X73_01085</name>
</gene>
<dbReference type="PANTHER" id="PTHR35869:SF1">
    <property type="entry name" value="OUTER-MEMBRANE LIPOPROTEIN CARRIER PROTEIN"/>
    <property type="match status" value="1"/>
</dbReference>
<evidence type="ECO:0000256" key="5">
    <source>
        <dbReference type="ARBA" id="ARBA00022448"/>
    </source>
</evidence>
<feature type="signal peptide" evidence="10">
    <location>
        <begin position="1"/>
        <end position="31"/>
    </location>
</feature>
<dbReference type="CDD" id="cd16325">
    <property type="entry name" value="LolA"/>
    <property type="match status" value="1"/>
</dbReference>
<evidence type="ECO:0000256" key="3">
    <source>
        <dbReference type="ARBA" id="ARBA00011245"/>
    </source>
</evidence>
<evidence type="ECO:0000256" key="8">
    <source>
        <dbReference type="ARBA" id="ARBA00022927"/>
    </source>
</evidence>
<dbReference type="SUPFAM" id="SSF89392">
    <property type="entry name" value="Prokaryotic lipoproteins and lipoprotein localization factors"/>
    <property type="match status" value="1"/>
</dbReference>
<name>A0ABV3T9M5_9GAMM</name>
<proteinExistence type="inferred from homology"/>
<dbReference type="Pfam" id="PF03548">
    <property type="entry name" value="LolA"/>
    <property type="match status" value="1"/>
</dbReference>
<evidence type="ECO:0000256" key="6">
    <source>
        <dbReference type="ARBA" id="ARBA00022729"/>
    </source>
</evidence>
<dbReference type="InterPro" id="IPR029046">
    <property type="entry name" value="LolA/LolB/LppX"/>
</dbReference>
<sequence precursor="true">MRWLPRCLTMPVFALVVIVLVAISIARVAEAADEASTAADGPVAELSGYFESVETLAGEFRQTTRDDTGTVIEQARGRFVMARPQRFVWDYRTPWEQLIVSDGERLWVHDVGLEQVVVRPLEEALGVGAAQLLSGDMAQLKQNFSLTAVGEDGVILQPTDPAWDFQRVRLRLDDGIPTAITVEDGLGQRVEVRLLDLTLNPTFEADRFEFDPPAGVDVIEGS</sequence>
<dbReference type="Proteomes" id="UP001556709">
    <property type="component" value="Unassembled WGS sequence"/>
</dbReference>